<proteinExistence type="predicted"/>
<evidence type="ECO:0000313" key="3">
    <source>
        <dbReference type="Proteomes" id="UP001642360"/>
    </source>
</evidence>
<evidence type="ECO:0000313" key="2">
    <source>
        <dbReference type="EMBL" id="CAK9154960.1"/>
    </source>
</evidence>
<feature type="region of interest" description="Disordered" evidence="1">
    <location>
        <begin position="177"/>
        <end position="196"/>
    </location>
</feature>
<reference evidence="2 3" key="1">
    <citation type="submission" date="2024-02" db="EMBL/GenBank/DDBJ databases">
        <authorList>
            <person name="Vignale AGUSTIN F."/>
            <person name="Sosa J E."/>
            <person name="Modenutti C."/>
        </authorList>
    </citation>
    <scope>NUCLEOTIDE SEQUENCE [LARGE SCALE GENOMIC DNA]</scope>
</reference>
<gene>
    <name evidence="2" type="ORF">ILEXP_LOCUS23331</name>
</gene>
<dbReference type="AlphaFoldDB" id="A0ABC8SDP2"/>
<accession>A0ABC8SDP2</accession>
<comment type="caution">
    <text evidence="2">The sequence shown here is derived from an EMBL/GenBank/DDBJ whole genome shotgun (WGS) entry which is preliminary data.</text>
</comment>
<organism evidence="2 3">
    <name type="scientific">Ilex paraguariensis</name>
    <name type="common">yerba mate</name>
    <dbReference type="NCBI Taxonomy" id="185542"/>
    <lineage>
        <taxon>Eukaryota</taxon>
        <taxon>Viridiplantae</taxon>
        <taxon>Streptophyta</taxon>
        <taxon>Embryophyta</taxon>
        <taxon>Tracheophyta</taxon>
        <taxon>Spermatophyta</taxon>
        <taxon>Magnoliopsida</taxon>
        <taxon>eudicotyledons</taxon>
        <taxon>Gunneridae</taxon>
        <taxon>Pentapetalae</taxon>
        <taxon>asterids</taxon>
        <taxon>campanulids</taxon>
        <taxon>Aquifoliales</taxon>
        <taxon>Aquifoliaceae</taxon>
        <taxon>Ilex</taxon>
    </lineage>
</organism>
<sequence length="300" mass="31707">MENNGEPRGISLGQEVIHSGVEIIVGARDFKAHTRRTLGRASGLRGGARKLLSGTAGPGGRKREREMKAGQARLLLDGAHKRERAREGDKSRAGNYGLVMVNASRVTQLPKGALESWEASSTSWEMQVARWTPGEGGARFNGAGDFLGAWGDGSDGEKREEELGDALVHDTSQLLGGARRRERAREGDEGWAGETSGLLGSASQILDGARKRERAQEGEEIRVDNYRLAMVDTSGATQLPGGDSRARFCGAGGFLGVLGDHDDLDPLGEACGGLGTLGNSRKHMGKSNGTFGAWVVQGSG</sequence>
<dbReference type="EMBL" id="CAUOFW020002613">
    <property type="protein sequence ID" value="CAK9154960.1"/>
    <property type="molecule type" value="Genomic_DNA"/>
</dbReference>
<keyword evidence="3" id="KW-1185">Reference proteome</keyword>
<feature type="region of interest" description="Disordered" evidence="1">
    <location>
        <begin position="41"/>
        <end position="66"/>
    </location>
</feature>
<name>A0ABC8SDP2_9AQUA</name>
<protein>
    <submittedName>
        <fullName evidence="2">Uncharacterized protein</fullName>
    </submittedName>
</protein>
<evidence type="ECO:0000256" key="1">
    <source>
        <dbReference type="SAM" id="MobiDB-lite"/>
    </source>
</evidence>
<feature type="compositionally biased region" description="Low complexity" evidence="1">
    <location>
        <begin position="41"/>
        <end position="54"/>
    </location>
</feature>
<dbReference type="Proteomes" id="UP001642360">
    <property type="component" value="Unassembled WGS sequence"/>
</dbReference>